<name>A0A6P9ABK2_THRPL</name>
<dbReference type="PROSITE" id="PS51184">
    <property type="entry name" value="JMJC"/>
    <property type="match status" value="1"/>
</dbReference>
<keyword evidence="8" id="KW-0560">Oxidoreductase</keyword>
<keyword evidence="6" id="KW-0156">Chromatin regulator</keyword>
<dbReference type="InterPro" id="IPR003349">
    <property type="entry name" value="JmjN"/>
</dbReference>
<dbReference type="PANTHER" id="PTHR10694:SF129">
    <property type="entry name" value="LYSINE-SPECIFIC DEMETHYLASE 4B-RELATED"/>
    <property type="match status" value="1"/>
</dbReference>
<feature type="compositionally biased region" description="Polar residues" evidence="15">
    <location>
        <begin position="691"/>
        <end position="719"/>
    </location>
</feature>
<dbReference type="Pfam" id="PF02373">
    <property type="entry name" value="JmjC"/>
    <property type="match status" value="1"/>
</dbReference>
<feature type="domain" description="JmjN" evidence="16">
    <location>
        <begin position="16"/>
        <end position="58"/>
    </location>
</feature>
<dbReference type="FunFam" id="2.60.120.650:FF:000048">
    <property type="entry name" value="Lysine-specific demethylase 4A"/>
    <property type="match status" value="1"/>
</dbReference>
<evidence type="ECO:0000256" key="11">
    <source>
        <dbReference type="ARBA" id="ARBA00023163"/>
    </source>
</evidence>
<evidence type="ECO:0000256" key="13">
    <source>
        <dbReference type="ARBA" id="ARBA00049349"/>
    </source>
</evidence>
<dbReference type="Gene3D" id="2.60.120.650">
    <property type="entry name" value="Cupin"/>
    <property type="match status" value="1"/>
</dbReference>
<dbReference type="GO" id="GO:0140684">
    <property type="term" value="F:histone H3K9me2/H3K9me3 demethylase activity"/>
    <property type="evidence" value="ECO:0007669"/>
    <property type="project" value="UniProtKB-EC"/>
</dbReference>
<evidence type="ECO:0000259" key="16">
    <source>
        <dbReference type="PROSITE" id="PS51183"/>
    </source>
</evidence>
<evidence type="ECO:0000256" key="6">
    <source>
        <dbReference type="ARBA" id="ARBA00022853"/>
    </source>
</evidence>
<proteinExistence type="inferred from homology"/>
<dbReference type="PANTHER" id="PTHR10694">
    <property type="entry name" value="LYSINE-SPECIFIC DEMETHYLASE"/>
    <property type="match status" value="1"/>
</dbReference>
<protein>
    <recommendedName>
        <fullName evidence="3">[histone H3]-trimethyl-L-lysine(9) demethylase</fullName>
        <ecNumber evidence="3">1.14.11.66</ecNumber>
    </recommendedName>
</protein>
<evidence type="ECO:0000256" key="5">
    <source>
        <dbReference type="ARBA" id="ARBA00022833"/>
    </source>
</evidence>
<evidence type="ECO:0000256" key="14">
    <source>
        <dbReference type="ARBA" id="ARBA00053408"/>
    </source>
</evidence>
<dbReference type="GO" id="GO:0140681">
    <property type="term" value="F:histone H3K36me2/H3K36me3 demethylase activity"/>
    <property type="evidence" value="ECO:0007669"/>
    <property type="project" value="UniProtKB-ARBA"/>
</dbReference>
<dbReference type="GO" id="GO:0048512">
    <property type="term" value="P:circadian behavior"/>
    <property type="evidence" value="ECO:0007669"/>
    <property type="project" value="UniProtKB-ARBA"/>
</dbReference>
<dbReference type="GO" id="GO:0005634">
    <property type="term" value="C:nucleus"/>
    <property type="evidence" value="ECO:0007669"/>
    <property type="project" value="TreeGrafter"/>
</dbReference>
<accession>A0A6P9ABK2</accession>
<feature type="domain" description="JmjC" evidence="17">
    <location>
        <begin position="146"/>
        <end position="311"/>
    </location>
</feature>
<gene>
    <name evidence="19" type="primary">LOC117653296</name>
</gene>
<dbReference type="SUPFAM" id="SSF51197">
    <property type="entry name" value="Clavaminate synthase-like"/>
    <property type="match status" value="1"/>
</dbReference>
<keyword evidence="10" id="KW-0805">Transcription regulation</keyword>
<evidence type="ECO:0000313" key="19">
    <source>
        <dbReference type="RefSeq" id="XP_034254774.1"/>
    </source>
</evidence>
<feature type="compositionally biased region" description="Basic residues" evidence="15">
    <location>
        <begin position="375"/>
        <end position="387"/>
    </location>
</feature>
<evidence type="ECO:0000256" key="12">
    <source>
        <dbReference type="ARBA" id="ARBA00023242"/>
    </source>
</evidence>
<evidence type="ECO:0000256" key="8">
    <source>
        <dbReference type="ARBA" id="ARBA00023002"/>
    </source>
</evidence>
<comment type="function">
    <text evidence="14">Probable histone demethylase that specifically demethylates 'Lys-9' and 'Lys-36' residues of histone H3, thereby playing a central role in histone code. Demethylation of Lys residue generates formaldehyde and succinate.</text>
</comment>
<evidence type="ECO:0000256" key="1">
    <source>
        <dbReference type="ARBA" id="ARBA00001954"/>
    </source>
</evidence>
<comment type="cofactor">
    <cofactor evidence="1">
        <name>Fe(2+)</name>
        <dbReference type="ChEBI" id="CHEBI:29033"/>
    </cofactor>
</comment>
<organism evidence="19">
    <name type="scientific">Thrips palmi</name>
    <name type="common">Melon thrips</name>
    <dbReference type="NCBI Taxonomy" id="161013"/>
    <lineage>
        <taxon>Eukaryota</taxon>
        <taxon>Metazoa</taxon>
        <taxon>Ecdysozoa</taxon>
        <taxon>Arthropoda</taxon>
        <taxon>Hexapoda</taxon>
        <taxon>Insecta</taxon>
        <taxon>Pterygota</taxon>
        <taxon>Neoptera</taxon>
        <taxon>Paraneoptera</taxon>
        <taxon>Thysanoptera</taxon>
        <taxon>Terebrantia</taxon>
        <taxon>Thripoidea</taxon>
        <taxon>Thripidae</taxon>
        <taxon>Thrips</taxon>
    </lineage>
</organism>
<dbReference type="GO" id="GO:0046872">
    <property type="term" value="F:metal ion binding"/>
    <property type="evidence" value="ECO:0007669"/>
    <property type="project" value="UniProtKB-KW"/>
</dbReference>
<reference evidence="19" key="1">
    <citation type="submission" date="2025-08" db="UniProtKB">
        <authorList>
            <consortium name="RefSeq"/>
        </authorList>
    </citation>
    <scope>IDENTIFICATION</scope>
    <source>
        <tissue evidence="19">Total insect</tissue>
    </source>
</reference>
<dbReference type="Pfam" id="PF02375">
    <property type="entry name" value="JmjN"/>
    <property type="match status" value="1"/>
</dbReference>
<dbReference type="OrthoDB" id="9547406at2759"/>
<evidence type="ECO:0000256" key="4">
    <source>
        <dbReference type="ARBA" id="ARBA00022723"/>
    </source>
</evidence>
<dbReference type="AlphaFoldDB" id="A0A6P9ABK2"/>
<evidence type="ECO:0000256" key="2">
    <source>
        <dbReference type="ARBA" id="ARBA00009711"/>
    </source>
</evidence>
<dbReference type="InterPro" id="IPR003347">
    <property type="entry name" value="JmjC_dom"/>
</dbReference>
<dbReference type="Proteomes" id="UP000515158">
    <property type="component" value="Unplaced"/>
</dbReference>
<dbReference type="GO" id="GO:0010468">
    <property type="term" value="P:regulation of gene expression"/>
    <property type="evidence" value="ECO:0007669"/>
    <property type="project" value="TreeGrafter"/>
</dbReference>
<keyword evidence="4" id="KW-0479">Metal-binding</keyword>
<keyword evidence="12" id="KW-0539">Nucleus</keyword>
<evidence type="ECO:0000313" key="18">
    <source>
        <dbReference type="Proteomes" id="UP000515158"/>
    </source>
</evidence>
<dbReference type="SMART" id="SM00558">
    <property type="entry name" value="JmjC"/>
    <property type="match status" value="1"/>
</dbReference>
<dbReference type="SMART" id="SM00545">
    <property type="entry name" value="JmjN"/>
    <property type="match status" value="1"/>
</dbReference>
<feature type="region of interest" description="Disordered" evidence="15">
    <location>
        <begin position="371"/>
        <end position="398"/>
    </location>
</feature>
<feature type="region of interest" description="Disordered" evidence="15">
    <location>
        <begin position="679"/>
        <end position="719"/>
    </location>
</feature>
<keyword evidence="9" id="KW-0408">Iron</keyword>
<sequence length="719" mass="81465">MEETAGDNLGSGKPRIMVFRPTYEEFKDFAQYIKYMESKGAHKGGIAKVVAPKEWVPRKSGYDLKDIDVTIPAPICQVVNGKQGLYQQYNIQKKAMTVQEFREMADSDKYGTPRHRDYEDLERKYWKNITYNPPIYGADVSGTLTDPDITVWNINKLGTILDCISDEYHISIDGVTTAYLYFGMWKTTFAWHTEDMDLYSINYLHFGAPKTWYAIPPEHGRRLERLADGFFPDQKSCPAFLRHKMSIISPQVLRHHSIPYNKITQEEGEFIITFPFGYHSGFNHGFNCAESTNFASERWVEYGKRASQCSCREDMVKINMDLFVKRFQPDRYDMWKEGKDYGCHPEDPHHHKPAPHPDPEYLKIMRELGKESPKKNPKRHPIHRKKSCSGTDAKNEDDVKQECEDEFKGGYDLDNSCFNKPPCKVEEQPADRLEQCEGYFEPDVEVYPDDGLTELYEKAGEIEYERGDHEYSYRRDIRKRPELDEDWTFDQEEPKRKAKRPAPRILKHPAAAISSPAKSSGVGGNWVPHGPKGRAVTVQNSVLVGSSGVSKVVQAGVKKALPPSIRPNATAGPTTSQFGVGPYTGQPAYMSHCATAYVAYNDHPYSLDTAPVLVPSILPDGTNQDEYNLDLNGYQGMPHLTLAEELGPPSEELEQDKIAPPHLEPQLDTVMLTQGITMAPILSSPGPPPQHTTGSSSNSQPPFLTPQLTKIQPEQSYLW</sequence>
<keyword evidence="7" id="KW-0223">Dioxygenase</keyword>
<keyword evidence="11" id="KW-0804">Transcription</keyword>
<keyword evidence="5" id="KW-0862">Zinc</keyword>
<evidence type="ECO:0000256" key="9">
    <source>
        <dbReference type="ARBA" id="ARBA00023004"/>
    </source>
</evidence>
<feature type="region of interest" description="Disordered" evidence="15">
    <location>
        <begin position="483"/>
        <end position="502"/>
    </location>
</feature>
<evidence type="ECO:0000259" key="17">
    <source>
        <dbReference type="PROSITE" id="PS51184"/>
    </source>
</evidence>
<evidence type="ECO:0000256" key="7">
    <source>
        <dbReference type="ARBA" id="ARBA00022964"/>
    </source>
</evidence>
<dbReference type="RefSeq" id="XP_034254774.1">
    <property type="nucleotide sequence ID" value="XM_034398883.1"/>
</dbReference>
<comment type="similarity">
    <text evidence="2">Belongs to the JHDM3 histone demethylase family.</text>
</comment>
<evidence type="ECO:0000256" key="3">
    <source>
        <dbReference type="ARBA" id="ARBA00012900"/>
    </source>
</evidence>
<dbReference type="GeneID" id="117653296"/>
<dbReference type="EC" id="1.14.11.66" evidence="3"/>
<evidence type="ECO:0000256" key="10">
    <source>
        <dbReference type="ARBA" id="ARBA00023015"/>
    </source>
</evidence>
<dbReference type="PROSITE" id="PS51183">
    <property type="entry name" value="JMJN"/>
    <property type="match status" value="1"/>
</dbReference>
<keyword evidence="18" id="KW-1185">Reference proteome</keyword>
<evidence type="ECO:0000256" key="15">
    <source>
        <dbReference type="SAM" id="MobiDB-lite"/>
    </source>
</evidence>
<dbReference type="GO" id="GO:0000785">
    <property type="term" value="C:chromatin"/>
    <property type="evidence" value="ECO:0007669"/>
    <property type="project" value="TreeGrafter"/>
</dbReference>
<comment type="catalytic activity">
    <reaction evidence="13">
        <text>N(6),N(6),N(6)-trimethyl-L-lysyl(9)-[histone H3] + 2 2-oxoglutarate + 2 O2 = N(6)-methyl-L-lysyl(9)-[histone H3] + 2 formaldehyde + 2 succinate + 2 CO2</text>
        <dbReference type="Rhea" id="RHEA:60200"/>
        <dbReference type="Rhea" id="RHEA-COMP:15538"/>
        <dbReference type="Rhea" id="RHEA-COMP:15542"/>
        <dbReference type="ChEBI" id="CHEBI:15379"/>
        <dbReference type="ChEBI" id="CHEBI:16526"/>
        <dbReference type="ChEBI" id="CHEBI:16810"/>
        <dbReference type="ChEBI" id="CHEBI:16842"/>
        <dbReference type="ChEBI" id="CHEBI:30031"/>
        <dbReference type="ChEBI" id="CHEBI:61929"/>
        <dbReference type="ChEBI" id="CHEBI:61961"/>
        <dbReference type="EC" id="1.14.11.66"/>
    </reaction>
</comment>